<dbReference type="SUPFAM" id="SSF53901">
    <property type="entry name" value="Thiolase-like"/>
    <property type="match status" value="1"/>
</dbReference>
<dbReference type="RefSeq" id="WP_210661034.1">
    <property type="nucleotide sequence ID" value="NZ_JAGKQQ010000001.1"/>
</dbReference>
<gene>
    <name evidence="4" type="ORF">J8F10_32855</name>
</gene>
<evidence type="ECO:0000259" key="3">
    <source>
        <dbReference type="Pfam" id="PF08541"/>
    </source>
</evidence>
<proteinExistence type="predicted"/>
<name>A0ABS5C4H3_9BACT</name>
<dbReference type="Proteomes" id="UP000676565">
    <property type="component" value="Unassembled WGS sequence"/>
</dbReference>
<evidence type="ECO:0000256" key="2">
    <source>
        <dbReference type="ARBA" id="ARBA00023315"/>
    </source>
</evidence>
<evidence type="ECO:0000313" key="4">
    <source>
        <dbReference type="EMBL" id="MBP3960043.1"/>
    </source>
</evidence>
<dbReference type="NCBIfam" id="NF006720">
    <property type="entry name" value="PRK09258.1"/>
    <property type="match status" value="1"/>
</dbReference>
<keyword evidence="5" id="KW-1185">Reference proteome</keyword>
<keyword evidence="2" id="KW-0012">Acyltransferase</keyword>
<sequence length="385" mass="41597">MKYNRVHLEAIGYELPPVVVSTAELESRLAPVYQALKMSPGQLELLTGINERRWWEPGYPLSRGAAAAAKKALAAADMSASEIDVLIYAGVCRENFEPATACAVAHELKINPNAAIFDLSNACLGVLNGIVEIANKIELGQAEAGLVVSAETAREINENVIDRMVRTKSVELFRESIATLTGGSGAVAVLVVSAEMSREKRRKLLGGVTQNAPQHHSLCRWGLQSVLPAAVGTVERVLGHNAAGLVQKSVDNANALVQRGLDLGLRHVMIPFMETHAGEVLKYGVELGNRTWQKFLAKFGWRSDYLDKVICHQVGAGHREAVLKGIGIPPEKDFSTFEYLGNIGTVSLPITAAIAEEREFLRPGDRVGFLGIGSGLNCLMLGLEW</sequence>
<feature type="domain" description="Beta-ketoacyl-[acyl-carrier-protein] synthase III C-terminal" evidence="3">
    <location>
        <begin position="296"/>
        <end position="383"/>
    </location>
</feature>
<dbReference type="Pfam" id="PF08541">
    <property type="entry name" value="ACP_syn_III_C"/>
    <property type="match status" value="1"/>
</dbReference>
<reference evidence="4 5" key="1">
    <citation type="submission" date="2021-04" db="EMBL/GenBank/DDBJ databases">
        <authorList>
            <person name="Ivanova A."/>
        </authorList>
    </citation>
    <scope>NUCLEOTIDE SEQUENCE [LARGE SCALE GENOMIC DNA]</scope>
    <source>
        <strain evidence="4 5">G18</strain>
    </source>
</reference>
<evidence type="ECO:0000313" key="5">
    <source>
        <dbReference type="Proteomes" id="UP000676565"/>
    </source>
</evidence>
<organism evidence="4 5">
    <name type="scientific">Gemmata palustris</name>
    <dbReference type="NCBI Taxonomy" id="2822762"/>
    <lineage>
        <taxon>Bacteria</taxon>
        <taxon>Pseudomonadati</taxon>
        <taxon>Planctomycetota</taxon>
        <taxon>Planctomycetia</taxon>
        <taxon>Gemmatales</taxon>
        <taxon>Gemmataceae</taxon>
        <taxon>Gemmata</taxon>
    </lineage>
</organism>
<dbReference type="InterPro" id="IPR013747">
    <property type="entry name" value="ACP_syn_III_C"/>
</dbReference>
<dbReference type="Gene3D" id="3.40.47.10">
    <property type="match status" value="2"/>
</dbReference>
<accession>A0ABS5C4H3</accession>
<evidence type="ECO:0000256" key="1">
    <source>
        <dbReference type="ARBA" id="ARBA00022679"/>
    </source>
</evidence>
<protein>
    <submittedName>
        <fullName evidence="4">3-oxoacyl-ACP synthase III</fullName>
    </submittedName>
</protein>
<comment type="caution">
    <text evidence="4">The sequence shown here is derived from an EMBL/GenBank/DDBJ whole genome shotgun (WGS) entry which is preliminary data.</text>
</comment>
<dbReference type="PANTHER" id="PTHR34069">
    <property type="entry name" value="3-OXOACYL-[ACYL-CARRIER-PROTEIN] SYNTHASE 3"/>
    <property type="match status" value="1"/>
</dbReference>
<dbReference type="EMBL" id="JAGKQQ010000001">
    <property type="protein sequence ID" value="MBP3960043.1"/>
    <property type="molecule type" value="Genomic_DNA"/>
</dbReference>
<dbReference type="InterPro" id="IPR016039">
    <property type="entry name" value="Thiolase-like"/>
</dbReference>
<keyword evidence="1" id="KW-0808">Transferase</keyword>
<dbReference type="PANTHER" id="PTHR34069:SF3">
    <property type="entry name" value="ACYL-COA:ACYL-COA ALKYLTRANSFERASE"/>
    <property type="match status" value="1"/>
</dbReference>